<dbReference type="OrthoDB" id="596512at2"/>
<organism evidence="1 2">
    <name type="scientific">Siphonobacter curvatus</name>
    <dbReference type="NCBI Taxonomy" id="2094562"/>
    <lineage>
        <taxon>Bacteria</taxon>
        <taxon>Pseudomonadati</taxon>
        <taxon>Bacteroidota</taxon>
        <taxon>Cytophagia</taxon>
        <taxon>Cytophagales</taxon>
        <taxon>Cytophagaceae</taxon>
        <taxon>Siphonobacter</taxon>
    </lineage>
</organism>
<sequence length="124" mass="14039">MAPARTDEGFFTKDNLLSAVHLGLDGSLGQGYTFNGRFTYLHSNGTPESLYARAKQQVSLLLELRKPAWFLKGSELLASGAADFGDVYPQSWGFSIGIRKSWGFVDEDIPEIARYRLKYRSRRW</sequence>
<evidence type="ECO:0000313" key="2">
    <source>
        <dbReference type="Proteomes" id="UP000239590"/>
    </source>
</evidence>
<protein>
    <recommendedName>
        <fullName evidence="3">Bacterial surface antigen (D15) domain-containing protein</fullName>
    </recommendedName>
</protein>
<gene>
    <name evidence="1" type="ORF">C5O19_02975</name>
</gene>
<reference evidence="2" key="1">
    <citation type="submission" date="2018-02" db="EMBL/GenBank/DDBJ databases">
        <title>Genome sequencing of Solimonas sp. HR-BB.</title>
        <authorList>
            <person name="Lee Y."/>
            <person name="Jeon C.O."/>
        </authorList>
    </citation>
    <scope>NUCLEOTIDE SEQUENCE [LARGE SCALE GENOMIC DNA]</scope>
    <source>
        <strain evidence="2">HR-U</strain>
    </source>
</reference>
<proteinExistence type="predicted"/>
<name>A0A2S7ILM2_9BACT</name>
<dbReference type="Proteomes" id="UP000239590">
    <property type="component" value="Unassembled WGS sequence"/>
</dbReference>
<dbReference type="EMBL" id="PTRA01000001">
    <property type="protein sequence ID" value="PQA58641.1"/>
    <property type="molecule type" value="Genomic_DNA"/>
</dbReference>
<keyword evidence="2" id="KW-1185">Reference proteome</keyword>
<dbReference type="AlphaFoldDB" id="A0A2S7ILM2"/>
<evidence type="ECO:0000313" key="1">
    <source>
        <dbReference type="EMBL" id="PQA58641.1"/>
    </source>
</evidence>
<comment type="caution">
    <text evidence="1">The sequence shown here is derived from an EMBL/GenBank/DDBJ whole genome shotgun (WGS) entry which is preliminary data.</text>
</comment>
<accession>A0A2S7ILM2</accession>
<dbReference type="RefSeq" id="WP_104709839.1">
    <property type="nucleotide sequence ID" value="NZ_PTRA01000001.1"/>
</dbReference>
<evidence type="ECO:0008006" key="3">
    <source>
        <dbReference type="Google" id="ProtNLM"/>
    </source>
</evidence>